<evidence type="ECO:0000313" key="2">
    <source>
        <dbReference type="EMBL" id="NJP91688.1"/>
    </source>
</evidence>
<name>A0ABX1B1H2_9ACTN</name>
<organism evidence="2 3">
    <name type="scientific">Nonomuraea composti</name>
    <dbReference type="NCBI Taxonomy" id="2720023"/>
    <lineage>
        <taxon>Bacteria</taxon>
        <taxon>Bacillati</taxon>
        <taxon>Actinomycetota</taxon>
        <taxon>Actinomycetes</taxon>
        <taxon>Streptosporangiales</taxon>
        <taxon>Streptosporangiaceae</taxon>
        <taxon>Nonomuraea</taxon>
    </lineage>
</organism>
<sequence length="120" mass="12444">MRTFPRWLRWSGALLLSAAVLGAGAFLYGQSLEDADRYASVGSLAIGAAGLVLTVVSMIRQHQATPDPPPEAAVPASQVNVHGDGNVVVQPQAPVYLSSVKYYGPVDGAGGQDGGRARRA</sequence>
<proteinExistence type="predicted"/>
<comment type="caution">
    <text evidence="2">The sequence shown here is derived from an EMBL/GenBank/DDBJ whole genome shotgun (WGS) entry which is preliminary data.</text>
</comment>
<feature type="transmembrane region" description="Helical" evidence="1">
    <location>
        <begin position="39"/>
        <end position="59"/>
    </location>
</feature>
<keyword evidence="1" id="KW-0812">Transmembrane</keyword>
<dbReference type="Proteomes" id="UP000696294">
    <property type="component" value="Unassembled WGS sequence"/>
</dbReference>
<dbReference type="EMBL" id="JAATEP010000013">
    <property type="protein sequence ID" value="NJP91688.1"/>
    <property type="molecule type" value="Genomic_DNA"/>
</dbReference>
<evidence type="ECO:0000256" key="1">
    <source>
        <dbReference type="SAM" id="Phobius"/>
    </source>
</evidence>
<evidence type="ECO:0000313" key="3">
    <source>
        <dbReference type="Proteomes" id="UP000696294"/>
    </source>
</evidence>
<protein>
    <submittedName>
        <fullName evidence="2">Uncharacterized protein</fullName>
    </submittedName>
</protein>
<reference evidence="2 3" key="1">
    <citation type="submission" date="2020-03" db="EMBL/GenBank/DDBJ databases">
        <title>WGS of actinomycetes isolated from Thailand.</title>
        <authorList>
            <person name="Thawai C."/>
        </authorList>
    </citation>
    <scope>NUCLEOTIDE SEQUENCE [LARGE SCALE GENOMIC DNA]</scope>
    <source>
        <strain evidence="2 3">FMUSA5-5</strain>
    </source>
</reference>
<dbReference type="RefSeq" id="WP_168011024.1">
    <property type="nucleotide sequence ID" value="NZ_JAATEP010000013.1"/>
</dbReference>
<keyword evidence="3" id="KW-1185">Reference proteome</keyword>
<keyword evidence="1" id="KW-0472">Membrane</keyword>
<gene>
    <name evidence="2" type="ORF">HCN51_19860</name>
</gene>
<accession>A0ABX1B1H2</accession>
<keyword evidence="1" id="KW-1133">Transmembrane helix</keyword>